<feature type="region of interest" description="Disordered" evidence="1">
    <location>
        <begin position="294"/>
        <end position="313"/>
    </location>
</feature>
<evidence type="ECO:0000313" key="3">
    <source>
        <dbReference type="Proteomes" id="UP001152795"/>
    </source>
</evidence>
<dbReference type="AlphaFoldDB" id="A0A6S7FZ03"/>
<comment type="caution">
    <text evidence="2">The sequence shown here is derived from an EMBL/GenBank/DDBJ whole genome shotgun (WGS) entry which is preliminary data.</text>
</comment>
<reference evidence="2" key="1">
    <citation type="submission" date="2020-04" db="EMBL/GenBank/DDBJ databases">
        <authorList>
            <person name="Alioto T."/>
            <person name="Alioto T."/>
            <person name="Gomez Garrido J."/>
        </authorList>
    </citation>
    <scope>NUCLEOTIDE SEQUENCE</scope>
    <source>
        <strain evidence="2">A484AB</strain>
    </source>
</reference>
<feature type="compositionally biased region" description="Polar residues" evidence="1">
    <location>
        <begin position="249"/>
        <end position="270"/>
    </location>
</feature>
<evidence type="ECO:0000313" key="2">
    <source>
        <dbReference type="EMBL" id="CAB3982903.1"/>
    </source>
</evidence>
<feature type="compositionally biased region" description="Polar residues" evidence="1">
    <location>
        <begin position="81"/>
        <end position="99"/>
    </location>
</feature>
<protein>
    <submittedName>
        <fullName evidence="2">Uncharacterized protein</fullName>
    </submittedName>
</protein>
<proteinExistence type="predicted"/>
<feature type="region of interest" description="Disordered" evidence="1">
    <location>
        <begin position="248"/>
        <end position="270"/>
    </location>
</feature>
<sequence>MDMVMMDPDAICGADDKLLEDLGLCAKGDICALRSYCQGWNSSSTPSGSFTQTPESCRQERKRKLMAILQSGKKTRLKQNVAETSTKSKKPNNVVTGSSVQMKEKTRRIQLGWLHYNKKEDRYIHVRATNGGGTRNMEFPAAYTKDNVLQAAIGIFFENGQSKFGFANEMEFDLANFKMEKVDVLRDNDGIENPFTIQGYFQCYKLSKARIYLMSKDKTITEVTNSETEVNATSNDFPAWDDFLDEENQSTVGDSPQISSPIFNEPTSKSQLIGTSEERASFFTELEGKVRRSELADQEKARENERQKREAERREELRLSREARVFPEVEIDDPSHMLVNVRHISFGIVTRSFKKEWSVSAVYDWIGSLSAQPEHFSLTCAITKKLIFPDVKCETVQRTTLNMSEREIPVALSEDENEVLFYAGKSSHFEVTDDTVVTNTNSFDLEQVSSIPPQQLLSGDENDSSQSYDAEMSTYRKLQDIRQTELDKMHETCIALIDKSRIVEEVLNLYEDEALIRNRLSVSFVDAVATGSGPQREMFSLFWNSFLSENGIGYSQFTFRIHSHFPLERYPILGRIITHQFLLCGTFPIQFARASTSHCIFS</sequence>
<feature type="region of interest" description="Disordered" evidence="1">
    <location>
        <begin position="77"/>
        <end position="99"/>
    </location>
</feature>
<evidence type="ECO:0000256" key="1">
    <source>
        <dbReference type="SAM" id="MobiDB-lite"/>
    </source>
</evidence>
<dbReference type="SUPFAM" id="SSF54236">
    <property type="entry name" value="Ubiquitin-like"/>
    <property type="match status" value="1"/>
</dbReference>
<dbReference type="OrthoDB" id="5990264at2759"/>
<name>A0A6S7FZ03_PARCT</name>
<gene>
    <name evidence="2" type="ORF">PACLA_8A009400</name>
</gene>
<accession>A0A6S7FZ03</accession>
<dbReference type="InterPro" id="IPR029071">
    <property type="entry name" value="Ubiquitin-like_domsf"/>
</dbReference>
<organism evidence="2 3">
    <name type="scientific">Paramuricea clavata</name>
    <name type="common">Red gorgonian</name>
    <name type="synonym">Violescent sea-whip</name>
    <dbReference type="NCBI Taxonomy" id="317549"/>
    <lineage>
        <taxon>Eukaryota</taxon>
        <taxon>Metazoa</taxon>
        <taxon>Cnidaria</taxon>
        <taxon>Anthozoa</taxon>
        <taxon>Octocorallia</taxon>
        <taxon>Malacalcyonacea</taxon>
        <taxon>Plexauridae</taxon>
        <taxon>Paramuricea</taxon>
    </lineage>
</organism>
<dbReference type="Proteomes" id="UP001152795">
    <property type="component" value="Unassembled WGS sequence"/>
</dbReference>
<dbReference type="EMBL" id="CACRXK020000553">
    <property type="protein sequence ID" value="CAB3982903.1"/>
    <property type="molecule type" value="Genomic_DNA"/>
</dbReference>
<keyword evidence="3" id="KW-1185">Reference proteome</keyword>